<name>A0A8S9P8A7_BRACR</name>
<comment type="caution">
    <text evidence="1">The sequence shown here is derived from an EMBL/GenBank/DDBJ whole genome shotgun (WGS) entry which is preliminary data.</text>
</comment>
<organism evidence="1 2">
    <name type="scientific">Brassica cretica</name>
    <name type="common">Mustard</name>
    <dbReference type="NCBI Taxonomy" id="69181"/>
    <lineage>
        <taxon>Eukaryota</taxon>
        <taxon>Viridiplantae</taxon>
        <taxon>Streptophyta</taxon>
        <taxon>Embryophyta</taxon>
        <taxon>Tracheophyta</taxon>
        <taxon>Spermatophyta</taxon>
        <taxon>Magnoliopsida</taxon>
        <taxon>eudicotyledons</taxon>
        <taxon>Gunneridae</taxon>
        <taxon>Pentapetalae</taxon>
        <taxon>rosids</taxon>
        <taxon>malvids</taxon>
        <taxon>Brassicales</taxon>
        <taxon>Brassicaceae</taxon>
        <taxon>Brassiceae</taxon>
        <taxon>Brassica</taxon>
    </lineage>
</organism>
<sequence length="127" mass="14016">MSSSDPIVAQSAFHCCASAPFLGLQKQQKHGEFMGITLFLLDEKVLRRLVLIDALRTAPSYSGDLKRTVTGFKSTPIFVVASCVGGISRRLGSSFRSMEGFRSLMHSYDQTKLQAGYTMWGHHTSEP</sequence>
<dbReference type="EMBL" id="QGKX02001521">
    <property type="protein sequence ID" value="KAF3509417.1"/>
    <property type="molecule type" value="Genomic_DNA"/>
</dbReference>
<dbReference type="Proteomes" id="UP000712600">
    <property type="component" value="Unassembled WGS sequence"/>
</dbReference>
<protein>
    <submittedName>
        <fullName evidence="1">Uncharacterized protein</fullName>
    </submittedName>
</protein>
<evidence type="ECO:0000313" key="1">
    <source>
        <dbReference type="EMBL" id="KAF3509417.1"/>
    </source>
</evidence>
<evidence type="ECO:0000313" key="2">
    <source>
        <dbReference type="Proteomes" id="UP000712600"/>
    </source>
</evidence>
<reference evidence="1" key="1">
    <citation type="submission" date="2019-12" db="EMBL/GenBank/DDBJ databases">
        <title>Genome sequencing and annotation of Brassica cretica.</title>
        <authorList>
            <person name="Studholme D.J."/>
            <person name="Sarris P."/>
        </authorList>
    </citation>
    <scope>NUCLEOTIDE SEQUENCE</scope>
    <source>
        <strain evidence="1">PFS-109/04</strain>
        <tissue evidence="1">Leaf</tissue>
    </source>
</reference>
<proteinExistence type="predicted"/>
<dbReference type="AlphaFoldDB" id="A0A8S9P8A7"/>
<gene>
    <name evidence="1" type="ORF">F2Q69_00002296</name>
</gene>
<accession>A0A8S9P8A7</accession>